<comment type="function">
    <text evidence="6">Involved in nucleolar processing of pre-18S ribosomal RNA. Has a role in the nuclear export of 40S pre-ribosomal subunit to the cytoplasm.</text>
</comment>
<evidence type="ECO:0000313" key="9">
    <source>
        <dbReference type="EMBL" id="KAJ8934163.1"/>
    </source>
</evidence>
<protein>
    <recommendedName>
        <fullName evidence="11">Nucleolar protein 14</fullName>
    </recommendedName>
</protein>
<keyword evidence="5" id="KW-0539">Nucleus</keyword>
<feature type="region of interest" description="Disordered" evidence="8">
    <location>
        <begin position="298"/>
        <end position="373"/>
    </location>
</feature>
<accession>A0AAV8X6I0</accession>
<gene>
    <name evidence="9" type="ORF">NQ314_013545</name>
</gene>
<evidence type="ECO:0000313" key="10">
    <source>
        <dbReference type="Proteomes" id="UP001162156"/>
    </source>
</evidence>
<evidence type="ECO:0000256" key="7">
    <source>
        <dbReference type="SAM" id="Coils"/>
    </source>
</evidence>
<dbReference type="Proteomes" id="UP001162156">
    <property type="component" value="Unassembled WGS sequence"/>
</dbReference>
<comment type="caution">
    <text evidence="9">The sequence shown here is derived from an EMBL/GenBank/DDBJ whole genome shotgun (WGS) entry which is preliminary data.</text>
</comment>
<dbReference type="GO" id="GO:0030692">
    <property type="term" value="C:Noc4p-Nop14p complex"/>
    <property type="evidence" value="ECO:0007669"/>
    <property type="project" value="TreeGrafter"/>
</dbReference>
<dbReference type="AlphaFoldDB" id="A0AAV8X6I0"/>
<evidence type="ECO:0000256" key="4">
    <source>
        <dbReference type="ARBA" id="ARBA00022552"/>
    </source>
</evidence>
<dbReference type="InterPro" id="IPR007276">
    <property type="entry name" value="Nop14"/>
</dbReference>
<keyword evidence="3" id="KW-0690">Ribosome biogenesis</keyword>
<organism evidence="9 10">
    <name type="scientific">Rhamnusium bicolor</name>
    <dbReference type="NCBI Taxonomy" id="1586634"/>
    <lineage>
        <taxon>Eukaryota</taxon>
        <taxon>Metazoa</taxon>
        <taxon>Ecdysozoa</taxon>
        <taxon>Arthropoda</taxon>
        <taxon>Hexapoda</taxon>
        <taxon>Insecta</taxon>
        <taxon>Pterygota</taxon>
        <taxon>Neoptera</taxon>
        <taxon>Endopterygota</taxon>
        <taxon>Coleoptera</taxon>
        <taxon>Polyphaga</taxon>
        <taxon>Cucujiformia</taxon>
        <taxon>Chrysomeloidea</taxon>
        <taxon>Cerambycidae</taxon>
        <taxon>Lepturinae</taxon>
        <taxon>Rhagiini</taxon>
        <taxon>Rhamnusium</taxon>
    </lineage>
</organism>
<dbReference type="Pfam" id="PF04147">
    <property type="entry name" value="Nop14"/>
    <property type="match status" value="2"/>
</dbReference>
<dbReference type="GO" id="GO:0032040">
    <property type="term" value="C:small-subunit processome"/>
    <property type="evidence" value="ECO:0007669"/>
    <property type="project" value="InterPro"/>
</dbReference>
<dbReference type="PANTHER" id="PTHR23183">
    <property type="entry name" value="NOP14"/>
    <property type="match status" value="1"/>
</dbReference>
<evidence type="ECO:0000256" key="5">
    <source>
        <dbReference type="ARBA" id="ARBA00023242"/>
    </source>
</evidence>
<evidence type="ECO:0000256" key="6">
    <source>
        <dbReference type="ARBA" id="ARBA00024695"/>
    </source>
</evidence>
<proteinExistence type="inferred from homology"/>
<keyword evidence="7" id="KW-0175">Coiled coil</keyword>
<evidence type="ECO:0000256" key="2">
    <source>
        <dbReference type="ARBA" id="ARBA00007466"/>
    </source>
</evidence>
<keyword evidence="4" id="KW-0698">rRNA processing</keyword>
<keyword evidence="10" id="KW-1185">Reference proteome</keyword>
<comment type="subcellular location">
    <subcellularLocation>
        <location evidence="1">Nucleus</location>
        <location evidence="1">Nucleolus</location>
    </subcellularLocation>
</comment>
<comment type="similarity">
    <text evidence="2">Belongs to the NOP14 family.</text>
</comment>
<evidence type="ECO:0000256" key="3">
    <source>
        <dbReference type="ARBA" id="ARBA00022517"/>
    </source>
</evidence>
<dbReference type="PANTHER" id="PTHR23183:SF0">
    <property type="entry name" value="NUCLEOLAR PROTEIN 14"/>
    <property type="match status" value="1"/>
</dbReference>
<reference evidence="9" key="1">
    <citation type="journal article" date="2023" name="Insect Mol. Biol.">
        <title>Genome sequencing provides insights into the evolution of gene families encoding plant cell wall-degrading enzymes in longhorned beetles.</title>
        <authorList>
            <person name="Shin N.R."/>
            <person name="Okamura Y."/>
            <person name="Kirsch R."/>
            <person name="Pauchet Y."/>
        </authorList>
    </citation>
    <scope>NUCLEOTIDE SEQUENCE</scope>
    <source>
        <strain evidence="9">RBIC_L_NR</strain>
    </source>
</reference>
<feature type="coiled-coil region" evidence="7">
    <location>
        <begin position="400"/>
        <end position="427"/>
    </location>
</feature>
<evidence type="ECO:0000256" key="1">
    <source>
        <dbReference type="ARBA" id="ARBA00004604"/>
    </source>
</evidence>
<evidence type="ECO:0000256" key="8">
    <source>
        <dbReference type="SAM" id="MobiDB-lite"/>
    </source>
</evidence>
<dbReference type="EMBL" id="JANEYF010003762">
    <property type="protein sequence ID" value="KAJ8934163.1"/>
    <property type="molecule type" value="Genomic_DNA"/>
</dbReference>
<feature type="compositionally biased region" description="Polar residues" evidence="8">
    <location>
        <begin position="303"/>
        <end position="313"/>
    </location>
</feature>
<dbReference type="GO" id="GO:0030490">
    <property type="term" value="P:maturation of SSU-rRNA"/>
    <property type="evidence" value="ECO:0007669"/>
    <property type="project" value="TreeGrafter"/>
</dbReference>
<evidence type="ECO:0008006" key="11">
    <source>
        <dbReference type="Google" id="ProtNLM"/>
    </source>
</evidence>
<name>A0AAV8X6I0_9CUCU</name>
<feature type="region of interest" description="Disordered" evidence="8">
    <location>
        <begin position="116"/>
        <end position="135"/>
    </location>
</feature>
<feature type="compositionally biased region" description="Acidic residues" evidence="8">
    <location>
        <begin position="330"/>
        <end position="353"/>
    </location>
</feature>
<sequence length="844" mass="98238">MQKKSMNPFEIHVNKEKLRVLGKKQKNDRGLPGVSRIKAIEKRKRTLLQEYKLLNKSNKFMDKRIGEKSHSMTDEDRAMARFTAVRVKTHNKKNIFNLADDEVLTHRGQTLSEIEKFDDPRSDDEESLDDVNNTGKLDKQFVEDAHFGGGILKRTGIEGAKTHRELIDQLIAESKKRKAEKQKTKEATLELTEKLDSDWKDLLPIISKSKKTEEDEVGKPKIDDYDKVMRELKFEARGTVSDRLKSEDELAKEEKEKLEQLEKERLERMKGFIDEKTSKLNHRSADDLDDDFVYDSDPEYMLSYNNEGESNVQVHAEINGKSFSGNHENSEEETPENAESSDEELETDSEDGLSDLKEQTSESEDENVNNTVNIKANESAFKNIITPDEEDVQKINNSEHEKEETNVDSLQEKIKNDLLKRKEIMENARKELPYTFSLPECYESLQKTFENQSSNHQSVIIERMIKCNHQSLAEGNKDNLGLLFAYLLQYINDLFAEASNAESIKNSFDIFKAIVPQLFDLAQVNVENSHNSILEVIKEKHGEFRRKSKVYPGFEILSFCKLISLLFPTSDFRHQIVTPTLVFIEQMLNKCKVRNKRDLSYGLFLSTLILEYTTLSKRYLPAAINFLSGILHMAVPKTGVKLLKVLPPFKSTSSLLVLVENYSLESFKSLQMDSTDLLENEIKEEYKIRVLYNTLKLLEDFYYNIKELSSSSEIFERPLRYLELIPTLNYPKEVQNYYIAMETKKPKALRLYEPKIEEIYDGKRFKVQSKKKAERDKMLHKLKKETKGALREIRRDKAFLGRVKIHQRLQSDRERKDKVKRIYAEAALQQSELNELDRQKKRKK</sequence>